<evidence type="ECO:0008006" key="9">
    <source>
        <dbReference type="Google" id="ProtNLM"/>
    </source>
</evidence>
<keyword evidence="8" id="KW-1185">Reference proteome</keyword>
<protein>
    <recommendedName>
        <fullName evidence="9">SNF5-domain-containing protein</fullName>
    </recommendedName>
</protein>
<gene>
    <name evidence="7" type="ORF">CcCBS67573_g04870</name>
</gene>
<accession>A0A507FEY7</accession>
<organism evidence="7 8">
    <name type="scientific">Chytriomyces confervae</name>
    <dbReference type="NCBI Taxonomy" id="246404"/>
    <lineage>
        <taxon>Eukaryota</taxon>
        <taxon>Fungi</taxon>
        <taxon>Fungi incertae sedis</taxon>
        <taxon>Chytridiomycota</taxon>
        <taxon>Chytridiomycota incertae sedis</taxon>
        <taxon>Chytridiomycetes</taxon>
        <taxon>Chytridiales</taxon>
        <taxon>Chytriomycetaceae</taxon>
        <taxon>Chytriomyces</taxon>
    </lineage>
</organism>
<sequence length="470" mass="53187">MQNPTAMTPGRPGQMPMQMMPMMTPMNMNMMQMMPMSMPMMQMRPMPMPMPMHMNGMPMRPPQFNQQNTQQQQQMPHVKSLLPYVNNYAARVKEPGATVMIMPPTGIVVVGKRKRATRVDNVNLDDEIGSLSNSEIEDDPNDIDAEAADDRLRMLQRTARGKVDPATLREQLSKEKSASAITNSSSKQPMRRLKKTRHEYLLPAYRDSAATISEMLVPIRLDLELEGMKLKDSFMWNLKERFITPKKFAEFLCEDLDVPASIYGAGIEESMKAQIAEHLANLSGEVPFEEDSRIVINLDILFNQYHLIDRFEWDLSSDLTPEQFALQLSQDLGLGSEFPPLVAYAIHEQIAKVKNVVVAIGSSNPQMNNIDDVDEANLILGMLRESTRALDVGFRGGREQDIEEWGPIVEEMGRETFDKYIAEKEKEKARKGRSNRASGTNRRKSGFFIDSNASYMKAETLDDGEVGMNP</sequence>
<proteinExistence type="inferred from homology"/>
<keyword evidence="5" id="KW-0539">Nucleus</keyword>
<evidence type="ECO:0000313" key="7">
    <source>
        <dbReference type="EMBL" id="TPX73858.1"/>
    </source>
</evidence>
<comment type="caution">
    <text evidence="7">The sequence shown here is derived from an EMBL/GenBank/DDBJ whole genome shotgun (WGS) entry which is preliminary data.</text>
</comment>
<dbReference type="EMBL" id="QEAP01000160">
    <property type="protein sequence ID" value="TPX73858.1"/>
    <property type="molecule type" value="Genomic_DNA"/>
</dbReference>
<dbReference type="GO" id="GO:0006338">
    <property type="term" value="P:chromatin remodeling"/>
    <property type="evidence" value="ECO:0007669"/>
    <property type="project" value="InterPro"/>
</dbReference>
<evidence type="ECO:0000313" key="8">
    <source>
        <dbReference type="Proteomes" id="UP000320333"/>
    </source>
</evidence>
<feature type="region of interest" description="Disordered" evidence="6">
    <location>
        <begin position="172"/>
        <end position="192"/>
    </location>
</feature>
<dbReference type="STRING" id="246404.A0A507FEY7"/>
<dbReference type="Proteomes" id="UP000320333">
    <property type="component" value="Unassembled WGS sequence"/>
</dbReference>
<evidence type="ECO:0000256" key="3">
    <source>
        <dbReference type="ARBA" id="ARBA00023015"/>
    </source>
</evidence>
<name>A0A507FEY7_9FUNG</name>
<dbReference type="PANTHER" id="PTHR10019">
    <property type="entry name" value="SNF5"/>
    <property type="match status" value="1"/>
</dbReference>
<evidence type="ECO:0000256" key="2">
    <source>
        <dbReference type="ARBA" id="ARBA00010239"/>
    </source>
</evidence>
<dbReference type="InterPro" id="IPR006939">
    <property type="entry name" value="SNF5"/>
</dbReference>
<comment type="subcellular location">
    <subcellularLocation>
        <location evidence="1">Nucleus</location>
    </subcellularLocation>
</comment>
<dbReference type="GO" id="GO:0000228">
    <property type="term" value="C:nuclear chromosome"/>
    <property type="evidence" value="ECO:0007669"/>
    <property type="project" value="InterPro"/>
</dbReference>
<evidence type="ECO:0000256" key="6">
    <source>
        <dbReference type="SAM" id="MobiDB-lite"/>
    </source>
</evidence>
<feature type="compositionally biased region" description="Polar residues" evidence="6">
    <location>
        <begin position="179"/>
        <end position="188"/>
    </location>
</feature>
<dbReference type="OrthoDB" id="515064at2759"/>
<keyword evidence="4" id="KW-0804">Transcription</keyword>
<feature type="region of interest" description="Disordered" evidence="6">
    <location>
        <begin position="424"/>
        <end position="445"/>
    </location>
</feature>
<evidence type="ECO:0000256" key="4">
    <source>
        <dbReference type="ARBA" id="ARBA00023163"/>
    </source>
</evidence>
<keyword evidence="3" id="KW-0805">Transcription regulation</keyword>
<evidence type="ECO:0000256" key="5">
    <source>
        <dbReference type="ARBA" id="ARBA00023242"/>
    </source>
</evidence>
<comment type="similarity">
    <text evidence="2">Belongs to the SNF5 family.</text>
</comment>
<dbReference type="Pfam" id="PF04855">
    <property type="entry name" value="SNF5"/>
    <property type="match status" value="1"/>
</dbReference>
<reference evidence="7 8" key="1">
    <citation type="journal article" date="2019" name="Sci. Rep.">
        <title>Comparative genomics of chytrid fungi reveal insights into the obligate biotrophic and pathogenic lifestyle of Synchytrium endobioticum.</title>
        <authorList>
            <person name="van de Vossenberg B.T.L.H."/>
            <person name="Warris S."/>
            <person name="Nguyen H.D.T."/>
            <person name="van Gent-Pelzer M.P.E."/>
            <person name="Joly D.L."/>
            <person name="van de Geest H.C."/>
            <person name="Bonants P.J.M."/>
            <person name="Smith D.S."/>
            <person name="Levesque C.A."/>
            <person name="van der Lee T.A.J."/>
        </authorList>
    </citation>
    <scope>NUCLEOTIDE SEQUENCE [LARGE SCALE GENOMIC DNA]</scope>
    <source>
        <strain evidence="7 8">CBS 675.73</strain>
    </source>
</reference>
<dbReference type="AlphaFoldDB" id="A0A507FEY7"/>
<evidence type="ECO:0000256" key="1">
    <source>
        <dbReference type="ARBA" id="ARBA00004123"/>
    </source>
</evidence>